<keyword evidence="2" id="KW-1185">Reference proteome</keyword>
<reference evidence="1 2" key="1">
    <citation type="submission" date="2018-03" db="EMBL/GenBank/DDBJ databases">
        <title>Draft genome of Deinococcus sp. OD32.</title>
        <authorList>
            <person name="Wang X.-P."/>
            <person name="Du Z.-J."/>
        </authorList>
    </citation>
    <scope>NUCLEOTIDE SEQUENCE [LARGE SCALE GENOMIC DNA]</scope>
    <source>
        <strain evidence="1 2">OD32</strain>
    </source>
</reference>
<dbReference type="AlphaFoldDB" id="A0A2T3W440"/>
<dbReference type="Proteomes" id="UP000240317">
    <property type="component" value="Unassembled WGS sequence"/>
</dbReference>
<protein>
    <submittedName>
        <fullName evidence="1">Uncharacterized protein</fullName>
    </submittedName>
</protein>
<proteinExistence type="predicted"/>
<name>A0A2T3W440_9DEIO</name>
<gene>
    <name evidence="1" type="ORF">C8263_16625</name>
</gene>
<organism evidence="1 2">
    <name type="scientific">Deinococcus arcticus</name>
    <dbReference type="NCBI Taxonomy" id="2136176"/>
    <lineage>
        <taxon>Bacteria</taxon>
        <taxon>Thermotogati</taxon>
        <taxon>Deinococcota</taxon>
        <taxon>Deinococci</taxon>
        <taxon>Deinococcales</taxon>
        <taxon>Deinococcaceae</taxon>
        <taxon>Deinococcus</taxon>
    </lineage>
</organism>
<evidence type="ECO:0000313" key="1">
    <source>
        <dbReference type="EMBL" id="PTA66656.1"/>
    </source>
</evidence>
<dbReference type="EMBL" id="PYSV01000022">
    <property type="protein sequence ID" value="PTA66656.1"/>
    <property type="molecule type" value="Genomic_DNA"/>
</dbReference>
<evidence type="ECO:0000313" key="2">
    <source>
        <dbReference type="Proteomes" id="UP000240317"/>
    </source>
</evidence>
<sequence length="113" mass="11906">MVRPCPPAAQRYLRRLTLLLPPQVRRRVAAEVEAHLCGLAHDAQVRGLTEVQAWACALQQAGPVWPAALRLAGVYLGRPLRVALLAGAALGGAAYAVQVQGGGMPAQVVGERP</sequence>
<accession>A0A2T3W440</accession>
<comment type="caution">
    <text evidence="1">The sequence shown here is derived from an EMBL/GenBank/DDBJ whole genome shotgun (WGS) entry which is preliminary data.</text>
</comment>